<dbReference type="Gene3D" id="1.10.10.10">
    <property type="entry name" value="Winged helix-like DNA-binding domain superfamily/Winged helix DNA-binding domain"/>
    <property type="match status" value="1"/>
</dbReference>
<dbReference type="PANTHER" id="PTHR38600">
    <property type="entry name" value="TRANSCRIPTIONAL REGULATORY PROTEIN"/>
    <property type="match status" value="1"/>
</dbReference>
<feature type="region of interest" description="Disordered" evidence="1">
    <location>
        <begin position="110"/>
        <end position="139"/>
    </location>
</feature>
<keyword evidence="4" id="KW-1185">Reference proteome</keyword>
<dbReference type="RefSeq" id="WP_057918279.1">
    <property type="nucleotide sequence ID" value="NZ_CP011129.1"/>
</dbReference>
<feature type="domain" description="HTH arsR-type" evidence="2">
    <location>
        <begin position="1"/>
        <end position="95"/>
    </location>
</feature>
<dbReference type="PATRIC" id="fig|84531.8.peg.3032"/>
<dbReference type="GO" id="GO:0003700">
    <property type="term" value="F:DNA-binding transcription factor activity"/>
    <property type="evidence" value="ECO:0007669"/>
    <property type="project" value="InterPro"/>
</dbReference>
<evidence type="ECO:0000313" key="3">
    <source>
        <dbReference type="EMBL" id="ALN81153.1"/>
    </source>
</evidence>
<dbReference type="InterPro" id="IPR036388">
    <property type="entry name" value="WH-like_DNA-bd_sf"/>
</dbReference>
<reference evidence="3 4" key="1">
    <citation type="journal article" date="2015" name="BMC Genomics">
        <title>Comparative genomics and metabolic profiling of the genus Lysobacter.</title>
        <authorList>
            <person name="de Bruijn I."/>
            <person name="Cheng X."/>
            <person name="de Jager V."/>
            <person name="Exposito R.G."/>
            <person name="Watrous J."/>
            <person name="Patel N."/>
            <person name="Postma J."/>
            <person name="Dorrestein P.C."/>
            <person name="Kobayashi D."/>
            <person name="Raaijmakers J.M."/>
        </authorList>
    </citation>
    <scope>NUCLEOTIDE SEQUENCE [LARGE SCALE GENOMIC DNA]</scope>
    <source>
        <strain evidence="3 4">76</strain>
    </source>
</reference>
<dbReference type="PROSITE" id="PS50987">
    <property type="entry name" value="HTH_ARSR_2"/>
    <property type="match status" value="1"/>
</dbReference>
<dbReference type="InterPro" id="IPR001845">
    <property type="entry name" value="HTH_ArsR_DNA-bd_dom"/>
</dbReference>
<dbReference type="PANTHER" id="PTHR38600:SF2">
    <property type="entry name" value="SLL0088 PROTEIN"/>
    <property type="match status" value="1"/>
</dbReference>
<evidence type="ECO:0000313" key="4">
    <source>
        <dbReference type="Proteomes" id="UP000060787"/>
    </source>
</evidence>
<dbReference type="InterPro" id="IPR011991">
    <property type="entry name" value="ArsR-like_HTH"/>
</dbReference>
<dbReference type="CDD" id="cd00090">
    <property type="entry name" value="HTH_ARSR"/>
    <property type="match status" value="1"/>
</dbReference>
<organism evidence="3 4">
    <name type="scientific">Lysobacter antibioticus</name>
    <dbReference type="NCBI Taxonomy" id="84531"/>
    <lineage>
        <taxon>Bacteria</taxon>
        <taxon>Pseudomonadati</taxon>
        <taxon>Pseudomonadota</taxon>
        <taxon>Gammaproteobacteria</taxon>
        <taxon>Lysobacterales</taxon>
        <taxon>Lysobacteraceae</taxon>
        <taxon>Lysobacter</taxon>
    </lineage>
</organism>
<feature type="compositionally biased region" description="Basic residues" evidence="1">
    <location>
        <begin position="124"/>
        <end position="139"/>
    </location>
</feature>
<dbReference type="AlphaFoldDB" id="A0A0S2FC83"/>
<proteinExistence type="predicted"/>
<dbReference type="KEGG" id="lab:LA76x_3025"/>
<dbReference type="STRING" id="84531.LA76x_3025"/>
<dbReference type="SMART" id="SM00418">
    <property type="entry name" value="HTH_ARSR"/>
    <property type="match status" value="1"/>
</dbReference>
<dbReference type="SUPFAM" id="SSF46785">
    <property type="entry name" value="Winged helix' DNA-binding domain"/>
    <property type="match status" value="1"/>
</dbReference>
<evidence type="ECO:0000256" key="1">
    <source>
        <dbReference type="SAM" id="MobiDB-lite"/>
    </source>
</evidence>
<accession>A0A0S2FC83</accession>
<feature type="compositionally biased region" description="Low complexity" evidence="1">
    <location>
        <begin position="111"/>
        <end position="123"/>
    </location>
</feature>
<dbReference type="Proteomes" id="UP000060787">
    <property type="component" value="Chromosome"/>
</dbReference>
<evidence type="ECO:0000259" key="2">
    <source>
        <dbReference type="PROSITE" id="PS50987"/>
    </source>
</evidence>
<dbReference type="InterPro" id="IPR036390">
    <property type="entry name" value="WH_DNA-bd_sf"/>
</dbReference>
<protein>
    <submittedName>
        <fullName evidence="3">Bacterial regulatory, arsR family protein</fullName>
    </submittedName>
</protein>
<sequence>MVDYRSERLDAVFHALADPTRRAMLHRLAEREHSVGELAEPYRMTLAAASKHIKALERAGLVQRTVLGRTHVCRLDAEPLHGGFEWLRHYERYWNDRLDSLEALLRAEDQAASGASAPKAKPSAARKKTAATARRKPRA</sequence>
<name>A0A0S2FC83_LYSAN</name>
<dbReference type="NCBIfam" id="NF033788">
    <property type="entry name" value="HTH_metalloreg"/>
    <property type="match status" value="1"/>
</dbReference>
<dbReference type="EMBL" id="CP011129">
    <property type="protein sequence ID" value="ALN81153.1"/>
    <property type="molecule type" value="Genomic_DNA"/>
</dbReference>
<dbReference type="Pfam" id="PF12840">
    <property type="entry name" value="HTH_20"/>
    <property type="match status" value="1"/>
</dbReference>
<gene>
    <name evidence="3" type="ORF">LA76x_3025</name>
</gene>